<sequence length="50" mass="5804">MTQSREDRSHDSSGEEQHEFNKADIGRLRSLLDSLEKSTGLSYEEEDWTC</sequence>
<comment type="caution">
    <text evidence="1">The sequence shown here is derived from an EMBL/GenBank/DDBJ whole genome shotgun (WGS) entry which is preliminary data.</text>
</comment>
<proteinExistence type="predicted"/>
<evidence type="ECO:0000313" key="1">
    <source>
        <dbReference type="EMBL" id="KAJ0087530.1"/>
    </source>
</evidence>
<reference evidence="2" key="1">
    <citation type="journal article" date="2023" name="G3 (Bethesda)">
        <title>Genome assembly and association tests identify interacting loci associated with vigor, precocity, and sex in interspecific pistachio rootstocks.</title>
        <authorList>
            <person name="Palmer W."/>
            <person name="Jacygrad E."/>
            <person name="Sagayaradj S."/>
            <person name="Cavanaugh K."/>
            <person name="Han R."/>
            <person name="Bertier L."/>
            <person name="Beede B."/>
            <person name="Kafkas S."/>
            <person name="Golino D."/>
            <person name="Preece J."/>
            <person name="Michelmore R."/>
        </authorList>
    </citation>
    <scope>NUCLEOTIDE SEQUENCE [LARGE SCALE GENOMIC DNA]</scope>
</reference>
<name>A0ACC1ALE3_9ROSI</name>
<evidence type="ECO:0000313" key="2">
    <source>
        <dbReference type="Proteomes" id="UP001164250"/>
    </source>
</evidence>
<accession>A0ACC1ALE3</accession>
<gene>
    <name evidence="1" type="ORF">Patl1_07177</name>
</gene>
<keyword evidence="2" id="KW-1185">Reference proteome</keyword>
<protein>
    <submittedName>
        <fullName evidence="1">Uncharacterized protein</fullName>
    </submittedName>
</protein>
<organism evidence="1 2">
    <name type="scientific">Pistacia atlantica</name>
    <dbReference type="NCBI Taxonomy" id="434234"/>
    <lineage>
        <taxon>Eukaryota</taxon>
        <taxon>Viridiplantae</taxon>
        <taxon>Streptophyta</taxon>
        <taxon>Embryophyta</taxon>
        <taxon>Tracheophyta</taxon>
        <taxon>Spermatophyta</taxon>
        <taxon>Magnoliopsida</taxon>
        <taxon>eudicotyledons</taxon>
        <taxon>Gunneridae</taxon>
        <taxon>Pentapetalae</taxon>
        <taxon>rosids</taxon>
        <taxon>malvids</taxon>
        <taxon>Sapindales</taxon>
        <taxon>Anacardiaceae</taxon>
        <taxon>Pistacia</taxon>
    </lineage>
</organism>
<dbReference type="Proteomes" id="UP001164250">
    <property type="component" value="Chromosome 10"/>
</dbReference>
<dbReference type="EMBL" id="CM047906">
    <property type="protein sequence ID" value="KAJ0087530.1"/>
    <property type="molecule type" value="Genomic_DNA"/>
</dbReference>